<accession>A0ACB9RP99</accession>
<evidence type="ECO:0000313" key="2">
    <source>
        <dbReference type="Proteomes" id="UP001057402"/>
    </source>
</evidence>
<gene>
    <name evidence="1" type="ORF">MLD38_005927</name>
</gene>
<keyword evidence="2" id="KW-1185">Reference proteome</keyword>
<protein>
    <submittedName>
        <fullName evidence="1">Uncharacterized protein</fullName>
    </submittedName>
</protein>
<name>A0ACB9RP99_9MYRT</name>
<reference evidence="2" key="1">
    <citation type="journal article" date="2023" name="Front. Plant Sci.">
        <title>Chromosomal-level genome assembly of Melastoma candidum provides insights into trichome evolution.</title>
        <authorList>
            <person name="Zhong Y."/>
            <person name="Wu W."/>
            <person name="Sun C."/>
            <person name="Zou P."/>
            <person name="Liu Y."/>
            <person name="Dai S."/>
            <person name="Zhou R."/>
        </authorList>
    </citation>
    <scope>NUCLEOTIDE SEQUENCE [LARGE SCALE GENOMIC DNA]</scope>
</reference>
<evidence type="ECO:0000313" key="1">
    <source>
        <dbReference type="EMBL" id="KAI4379656.1"/>
    </source>
</evidence>
<comment type="caution">
    <text evidence="1">The sequence shown here is derived from an EMBL/GenBank/DDBJ whole genome shotgun (WGS) entry which is preliminary data.</text>
</comment>
<dbReference type="Proteomes" id="UP001057402">
    <property type="component" value="Chromosome 3"/>
</dbReference>
<organism evidence="1 2">
    <name type="scientific">Melastoma candidum</name>
    <dbReference type="NCBI Taxonomy" id="119954"/>
    <lineage>
        <taxon>Eukaryota</taxon>
        <taxon>Viridiplantae</taxon>
        <taxon>Streptophyta</taxon>
        <taxon>Embryophyta</taxon>
        <taxon>Tracheophyta</taxon>
        <taxon>Spermatophyta</taxon>
        <taxon>Magnoliopsida</taxon>
        <taxon>eudicotyledons</taxon>
        <taxon>Gunneridae</taxon>
        <taxon>Pentapetalae</taxon>
        <taxon>rosids</taxon>
        <taxon>malvids</taxon>
        <taxon>Myrtales</taxon>
        <taxon>Melastomataceae</taxon>
        <taxon>Melastomatoideae</taxon>
        <taxon>Melastomateae</taxon>
        <taxon>Melastoma</taxon>
    </lineage>
</organism>
<proteinExistence type="predicted"/>
<dbReference type="EMBL" id="CM042882">
    <property type="protein sequence ID" value="KAI4379656.1"/>
    <property type="molecule type" value="Genomic_DNA"/>
</dbReference>
<sequence>MRMTMTKVKVRVKPLLWGMRQRLTRSRRGRVWGGALLCWLFLTLATPKIPYSPTHHVYADMRNFLGVPNTLNVFTNFPFLVVGVVGLVFCLQGSFFNISLTGEIVGWALFYAGISGVAFGSAYYHLRPDDDRVVWDTLPMMVAYASLFSSFLVERVGQRTGLCFLWVLLLISFLSAAYERTFNDLRLRMMFQLIPCIVIPFMTLLFPPKYTHSRYWLLAAGIYLLSKFEAVTDRKIYMANNYIISGHSLEHICLAMFPTLLTFMLSYRSVKFQRLGDLKENH</sequence>